<dbReference type="Pfam" id="PF22586">
    <property type="entry name" value="ANCHR-like_BBOX"/>
    <property type="match status" value="1"/>
</dbReference>
<evidence type="ECO:0000256" key="5">
    <source>
        <dbReference type="SAM" id="Coils"/>
    </source>
</evidence>
<keyword evidence="1" id="KW-0479">Metal-binding</keyword>
<dbReference type="PANTHER" id="PTHR25462">
    <property type="entry name" value="BONUS, ISOFORM C-RELATED"/>
    <property type="match status" value="1"/>
</dbReference>
<keyword evidence="2 4" id="KW-0863">Zinc-finger</keyword>
<dbReference type="PANTHER" id="PTHR25462:SF291">
    <property type="entry name" value="E3 UBIQUITIN-PROTEIN LIGASE TRIM45"/>
    <property type="match status" value="1"/>
</dbReference>
<dbReference type="GO" id="GO:0061630">
    <property type="term" value="F:ubiquitin protein ligase activity"/>
    <property type="evidence" value="ECO:0007669"/>
    <property type="project" value="TreeGrafter"/>
</dbReference>
<evidence type="ECO:0000256" key="4">
    <source>
        <dbReference type="PROSITE-ProRule" id="PRU00024"/>
    </source>
</evidence>
<dbReference type="PROSITE" id="PS50089">
    <property type="entry name" value="ZF_RING_2"/>
    <property type="match status" value="1"/>
</dbReference>
<evidence type="ECO:0000259" key="7">
    <source>
        <dbReference type="PROSITE" id="PS50119"/>
    </source>
</evidence>
<evidence type="ECO:0000256" key="3">
    <source>
        <dbReference type="ARBA" id="ARBA00022833"/>
    </source>
</evidence>
<dbReference type="InterPro" id="IPR027370">
    <property type="entry name" value="Znf-RING_euk"/>
</dbReference>
<name>A0A9Q1BLR7_HOLLE</name>
<dbReference type="InterPro" id="IPR000315">
    <property type="entry name" value="Znf_B-box"/>
</dbReference>
<dbReference type="OrthoDB" id="5853635at2759"/>
<dbReference type="SUPFAM" id="SSF57850">
    <property type="entry name" value="RING/U-box"/>
    <property type="match status" value="1"/>
</dbReference>
<evidence type="ECO:0000256" key="2">
    <source>
        <dbReference type="ARBA" id="ARBA00022771"/>
    </source>
</evidence>
<keyword evidence="9" id="KW-1185">Reference proteome</keyword>
<dbReference type="InterPro" id="IPR047153">
    <property type="entry name" value="TRIM45/56/19-like"/>
</dbReference>
<feature type="domain" description="B box-type" evidence="7">
    <location>
        <begin position="161"/>
        <end position="204"/>
    </location>
</feature>
<organism evidence="8 9">
    <name type="scientific">Holothuria leucospilota</name>
    <name type="common">Black long sea cucumber</name>
    <name type="synonym">Mertensiothuria leucospilota</name>
    <dbReference type="NCBI Taxonomy" id="206669"/>
    <lineage>
        <taxon>Eukaryota</taxon>
        <taxon>Metazoa</taxon>
        <taxon>Echinodermata</taxon>
        <taxon>Eleutherozoa</taxon>
        <taxon>Echinozoa</taxon>
        <taxon>Holothuroidea</taxon>
        <taxon>Aspidochirotacea</taxon>
        <taxon>Aspidochirotida</taxon>
        <taxon>Holothuriidae</taxon>
        <taxon>Holothuria</taxon>
    </lineage>
</organism>
<gene>
    <name evidence="8" type="ORF">HOLleu_28279</name>
</gene>
<keyword evidence="5" id="KW-0175">Coiled coil</keyword>
<accession>A0A9Q1BLR7</accession>
<dbReference type="Gene3D" id="3.30.40.10">
    <property type="entry name" value="Zinc/RING finger domain, C3HC4 (zinc finger)"/>
    <property type="match status" value="1"/>
</dbReference>
<feature type="domain" description="B box-type" evidence="7">
    <location>
        <begin position="101"/>
        <end position="142"/>
    </location>
</feature>
<keyword evidence="3" id="KW-0862">Zinc</keyword>
<dbReference type="CDD" id="cd19757">
    <property type="entry name" value="Bbox1"/>
    <property type="match status" value="1"/>
</dbReference>
<dbReference type="Pfam" id="PF13445">
    <property type="entry name" value="zf-RING_UBOX"/>
    <property type="match status" value="1"/>
</dbReference>
<sequence length="408" mass="45553">MASADESKLKQFIDAFLTCTHCKKRFDRPSILTCSHTFCRECLGKLIQTDESVTCPVCQENILLPRKGISEVKANTFLEFVLKYVNVLETFSSPDSVKGNCKLCEGEGVTVFCSECNGLICSVCENQHERMKPFKGHNVVQLSELLKSDIVDVIRTLSKGEQEENCSSHDGEPLRFFCHRCHIAICRDCTVVEHNTGDHRVSALDEITDARRRVLGDLLEKTTEKKDRNAEFIIGKDQTKQSILDQKAEVANAIENITKELVDQIEEQKSKLLQKLEKVTTARLMRNEKVFEAAEADQEQLTECCGMTSLLLHNARDVDLLQINGEFIQAMKKQNAKVENASFAAELSRLGVVFKPGVSVDELNIGTVSPVQYDQKATAVSESSSTSWAGLEGSLRGFSAAFWNSLKE</sequence>
<dbReference type="GO" id="GO:0008270">
    <property type="term" value="F:zinc ion binding"/>
    <property type="evidence" value="ECO:0007669"/>
    <property type="project" value="UniProtKB-KW"/>
</dbReference>
<dbReference type="SMART" id="SM00336">
    <property type="entry name" value="BBOX"/>
    <property type="match status" value="2"/>
</dbReference>
<dbReference type="InterPro" id="IPR017907">
    <property type="entry name" value="Znf_RING_CS"/>
</dbReference>
<dbReference type="AlphaFoldDB" id="A0A9Q1BLR7"/>
<comment type="caution">
    <text evidence="8">The sequence shown here is derived from an EMBL/GenBank/DDBJ whole genome shotgun (WGS) entry which is preliminary data.</text>
</comment>
<reference evidence="8" key="1">
    <citation type="submission" date="2021-10" db="EMBL/GenBank/DDBJ databases">
        <title>Tropical sea cucumber genome reveals ecological adaptation and Cuvierian tubules defense mechanism.</title>
        <authorList>
            <person name="Chen T."/>
        </authorList>
    </citation>
    <scope>NUCLEOTIDE SEQUENCE</scope>
    <source>
        <strain evidence="8">Nanhai2018</strain>
        <tissue evidence="8">Muscle</tissue>
    </source>
</reference>
<dbReference type="Gene3D" id="3.30.160.60">
    <property type="entry name" value="Classic Zinc Finger"/>
    <property type="match status" value="2"/>
</dbReference>
<dbReference type="SUPFAM" id="SSF57845">
    <property type="entry name" value="B-box zinc-binding domain"/>
    <property type="match status" value="2"/>
</dbReference>
<protein>
    <submittedName>
        <fullName evidence="8">E3 ubiquitin-protein ligase TRIM56</fullName>
    </submittedName>
</protein>
<feature type="coiled-coil region" evidence="5">
    <location>
        <begin position="247"/>
        <end position="282"/>
    </location>
</feature>
<feature type="domain" description="RING-type" evidence="6">
    <location>
        <begin position="19"/>
        <end position="59"/>
    </location>
</feature>
<dbReference type="Pfam" id="PF00643">
    <property type="entry name" value="zf-B_box"/>
    <property type="match status" value="1"/>
</dbReference>
<evidence type="ECO:0000256" key="1">
    <source>
        <dbReference type="ARBA" id="ARBA00022723"/>
    </source>
</evidence>
<dbReference type="Proteomes" id="UP001152320">
    <property type="component" value="Chromosome 14"/>
</dbReference>
<dbReference type="PROSITE" id="PS50119">
    <property type="entry name" value="ZF_BBOX"/>
    <property type="match status" value="2"/>
</dbReference>
<evidence type="ECO:0000313" key="9">
    <source>
        <dbReference type="Proteomes" id="UP001152320"/>
    </source>
</evidence>
<evidence type="ECO:0000313" key="8">
    <source>
        <dbReference type="EMBL" id="KAJ8029002.1"/>
    </source>
</evidence>
<dbReference type="PROSITE" id="PS00518">
    <property type="entry name" value="ZF_RING_1"/>
    <property type="match status" value="1"/>
</dbReference>
<proteinExistence type="predicted"/>
<dbReference type="InterPro" id="IPR013083">
    <property type="entry name" value="Znf_RING/FYVE/PHD"/>
</dbReference>
<evidence type="ECO:0000259" key="6">
    <source>
        <dbReference type="PROSITE" id="PS50089"/>
    </source>
</evidence>
<dbReference type="EMBL" id="JAIZAY010000014">
    <property type="protein sequence ID" value="KAJ8029002.1"/>
    <property type="molecule type" value="Genomic_DNA"/>
</dbReference>
<dbReference type="SMART" id="SM00184">
    <property type="entry name" value="RING"/>
    <property type="match status" value="1"/>
</dbReference>
<dbReference type="InterPro" id="IPR001841">
    <property type="entry name" value="Znf_RING"/>
</dbReference>